<sequence>MNRIYLKHGAEDVHGSKLNTRIEYILIYKGLVHSIITSGYGKKIYINNKYLKI</sequence>
<accession>A0A8S5TCV4</accession>
<dbReference type="EMBL" id="BK032797">
    <property type="protein sequence ID" value="DAF60815.1"/>
    <property type="molecule type" value="Genomic_DNA"/>
</dbReference>
<reference evidence="1" key="1">
    <citation type="journal article" date="2021" name="Proc. Natl. Acad. Sci. U.S.A.">
        <title>A Catalog of Tens of Thousands of Viruses from Human Metagenomes Reveals Hidden Associations with Chronic Diseases.</title>
        <authorList>
            <person name="Tisza M.J."/>
            <person name="Buck C.B."/>
        </authorList>
    </citation>
    <scope>NUCLEOTIDE SEQUENCE</scope>
    <source>
        <strain evidence="1">CtNZc11</strain>
    </source>
</reference>
<evidence type="ECO:0000313" key="1">
    <source>
        <dbReference type="EMBL" id="DAF60815.1"/>
    </source>
</evidence>
<proteinExistence type="predicted"/>
<organism evidence="1">
    <name type="scientific">Siphoviridae sp. ctNZc11</name>
    <dbReference type="NCBI Taxonomy" id="2827858"/>
    <lineage>
        <taxon>Viruses</taxon>
        <taxon>Duplodnaviria</taxon>
        <taxon>Heunggongvirae</taxon>
        <taxon>Uroviricota</taxon>
        <taxon>Caudoviricetes</taxon>
    </lineage>
</organism>
<protein>
    <submittedName>
        <fullName evidence="1">Uncharacterized protein</fullName>
    </submittedName>
</protein>
<name>A0A8S5TCV4_9CAUD</name>